<dbReference type="SMART" id="SM00456">
    <property type="entry name" value="WW"/>
    <property type="match status" value="2"/>
</dbReference>
<feature type="compositionally biased region" description="Low complexity" evidence="2">
    <location>
        <begin position="64"/>
        <end position="88"/>
    </location>
</feature>
<protein>
    <recommendedName>
        <fullName evidence="3">WW domain-containing protein</fullName>
    </recommendedName>
</protein>
<evidence type="ECO:0000256" key="1">
    <source>
        <dbReference type="ARBA" id="ARBA00022737"/>
    </source>
</evidence>
<feature type="region of interest" description="Disordered" evidence="2">
    <location>
        <begin position="483"/>
        <end position="532"/>
    </location>
</feature>
<dbReference type="Gene3D" id="2.20.70.10">
    <property type="match status" value="2"/>
</dbReference>
<evidence type="ECO:0000313" key="4">
    <source>
        <dbReference type="EMBL" id="RFU30225.1"/>
    </source>
</evidence>
<keyword evidence="5" id="KW-1185">Reference proteome</keyword>
<comment type="caution">
    <text evidence="4">The sequence shown here is derived from an EMBL/GenBank/DDBJ whole genome shotgun (WGS) entry which is preliminary data.</text>
</comment>
<dbReference type="GO" id="GO:0003712">
    <property type="term" value="F:transcription coregulator activity"/>
    <property type="evidence" value="ECO:0007669"/>
    <property type="project" value="TreeGrafter"/>
</dbReference>
<feature type="compositionally biased region" description="Acidic residues" evidence="2">
    <location>
        <begin position="276"/>
        <end position="290"/>
    </location>
</feature>
<dbReference type="STRING" id="5539.A0A3E2H9X4"/>
<feature type="compositionally biased region" description="Basic and acidic residues" evidence="2">
    <location>
        <begin position="494"/>
        <end position="532"/>
    </location>
</feature>
<reference evidence="4 5" key="1">
    <citation type="submission" date="2018-05" db="EMBL/GenBank/DDBJ databases">
        <title>Draft genome sequence of Scytalidium lignicola DSM 105466, a ubiquitous saprotrophic fungus.</title>
        <authorList>
            <person name="Buettner E."/>
            <person name="Gebauer A.M."/>
            <person name="Hofrichter M."/>
            <person name="Liers C."/>
            <person name="Kellner H."/>
        </authorList>
    </citation>
    <scope>NUCLEOTIDE SEQUENCE [LARGE SCALE GENOMIC DNA]</scope>
    <source>
        <strain evidence="4 5">DSM 105466</strain>
    </source>
</reference>
<dbReference type="SUPFAM" id="SSF81698">
    <property type="entry name" value="FF domain"/>
    <property type="match status" value="1"/>
</dbReference>
<dbReference type="EMBL" id="NCSJ02000106">
    <property type="protein sequence ID" value="RFU30225.1"/>
    <property type="molecule type" value="Genomic_DNA"/>
</dbReference>
<evidence type="ECO:0000256" key="2">
    <source>
        <dbReference type="SAM" id="MobiDB-lite"/>
    </source>
</evidence>
<dbReference type="AlphaFoldDB" id="A0A3E2H9X4"/>
<dbReference type="FunFam" id="2.20.70.10:FF:000049">
    <property type="entry name" value="Transcription elongation regulator 1-like"/>
    <property type="match status" value="1"/>
</dbReference>
<dbReference type="SUPFAM" id="SSF51045">
    <property type="entry name" value="WW domain"/>
    <property type="match status" value="2"/>
</dbReference>
<dbReference type="PROSITE" id="PS50020">
    <property type="entry name" value="WW_DOMAIN_2"/>
    <property type="match status" value="2"/>
</dbReference>
<dbReference type="InterPro" id="IPR001202">
    <property type="entry name" value="WW_dom"/>
</dbReference>
<evidence type="ECO:0000259" key="3">
    <source>
        <dbReference type="PROSITE" id="PS50020"/>
    </source>
</evidence>
<feature type="non-terminal residue" evidence="4">
    <location>
        <position position="1"/>
    </location>
</feature>
<feature type="domain" description="WW" evidence="3">
    <location>
        <begin position="135"/>
        <end position="163"/>
    </location>
</feature>
<gene>
    <name evidence="4" type="ORF">B7463_g6142</name>
</gene>
<dbReference type="InterPro" id="IPR036020">
    <property type="entry name" value="WW_dom_sf"/>
</dbReference>
<keyword evidence="1" id="KW-0677">Repeat</keyword>
<dbReference type="OMA" id="MLKSTYT"/>
<dbReference type="PANTHER" id="PTHR15377">
    <property type="entry name" value="TRANSCRIPTION ELONGATION REGULATOR 1"/>
    <property type="match status" value="1"/>
</dbReference>
<dbReference type="PANTHER" id="PTHR15377:SF3">
    <property type="entry name" value="WW DOMAIN-CONTAINING PROTEIN"/>
    <property type="match status" value="1"/>
</dbReference>
<dbReference type="CDD" id="cd00201">
    <property type="entry name" value="WW"/>
    <property type="match status" value="1"/>
</dbReference>
<dbReference type="Pfam" id="PF00397">
    <property type="entry name" value="WW"/>
    <property type="match status" value="1"/>
</dbReference>
<feature type="compositionally biased region" description="Basic and acidic residues" evidence="2">
    <location>
        <begin position="179"/>
        <end position="191"/>
    </location>
</feature>
<feature type="domain" description="WW" evidence="3">
    <location>
        <begin position="16"/>
        <end position="49"/>
    </location>
</feature>
<feature type="non-terminal residue" evidence="4">
    <location>
        <position position="569"/>
    </location>
</feature>
<feature type="compositionally biased region" description="Basic and acidic residues" evidence="2">
    <location>
        <begin position="202"/>
        <end position="212"/>
    </location>
</feature>
<dbReference type="Pfam" id="PF01846">
    <property type="entry name" value="FF"/>
    <property type="match status" value="1"/>
</dbReference>
<dbReference type="InterPro" id="IPR045148">
    <property type="entry name" value="TCRG1-like"/>
</dbReference>
<feature type="region of interest" description="Disordered" evidence="2">
    <location>
        <begin position="1"/>
        <end position="133"/>
    </location>
</feature>
<proteinExistence type="predicted"/>
<dbReference type="Gene3D" id="1.10.10.440">
    <property type="entry name" value="FF domain"/>
    <property type="match status" value="1"/>
</dbReference>
<dbReference type="InterPro" id="IPR036517">
    <property type="entry name" value="FF_domain_sf"/>
</dbReference>
<dbReference type="OrthoDB" id="410044at2759"/>
<feature type="compositionally biased region" description="Acidic residues" evidence="2">
    <location>
        <begin position="213"/>
        <end position="235"/>
    </location>
</feature>
<dbReference type="InterPro" id="IPR002713">
    <property type="entry name" value="FF_domain"/>
</dbReference>
<accession>A0A3E2H9X4</accession>
<name>A0A3E2H9X4_SCYLI</name>
<dbReference type="Proteomes" id="UP000258309">
    <property type="component" value="Unassembled WGS sequence"/>
</dbReference>
<dbReference type="GO" id="GO:0005634">
    <property type="term" value="C:nucleus"/>
    <property type="evidence" value="ECO:0007669"/>
    <property type="project" value="TreeGrafter"/>
</dbReference>
<sequence length="569" mass="65381">MLKTTYRPANSSNTPPPLPPGWTEHKAPTGHTYYYNAETKQSTYKRPAGPAQQATPTPPPPAISPSQSFLQYQAIANPIPNARAPFNNDQFSAHGGRGGFHNQGGDRGNNERFKPRGPQPIDKPKSRHPIPGCEPWELVSTKYGRRFVYNTVKKQSFWRIPDKLKDGILQLDQERIKEKAAALSGEKKPTENSENITKAKKPAVEREEHTAEGAEDSSEYEEVEVTDDEEDDDPENAAKRQRTEQPVQEEPIEFNEDDIAHQLAAMGQEYGLDPGEYGDDQMEDWEEGAEGLELSYEDSAALFKDLLNDYNINPYSPWEKLVEEGKLVDDTRYTALTTMKSRREVWEEWSREKVKVLRELRAKQEKKDPKIPYLAFLEKHATLKLYWPEFKRKFRKDLKEFALPERDQEKLYREHVSRLKLPVSSLKSDLTALLKSQPASILNNTSSISSLSSEILKDIRYISLNSQMRDEIIEAYISTLPPPPEGEIQVEDEEKIKERKEKERRQKALEERERQVAEQKRQQKRNLEFGKGRLREEEVEIARAMQVTKKGLMDHLVEKDKADGSANPV</sequence>
<feature type="compositionally biased region" description="Gly residues" evidence="2">
    <location>
        <begin position="95"/>
        <end position="107"/>
    </location>
</feature>
<dbReference type="PROSITE" id="PS01159">
    <property type="entry name" value="WW_DOMAIN_1"/>
    <property type="match status" value="1"/>
</dbReference>
<dbReference type="GO" id="GO:0070063">
    <property type="term" value="F:RNA polymerase binding"/>
    <property type="evidence" value="ECO:0007669"/>
    <property type="project" value="InterPro"/>
</dbReference>
<evidence type="ECO:0000313" key="5">
    <source>
        <dbReference type="Proteomes" id="UP000258309"/>
    </source>
</evidence>
<organism evidence="4 5">
    <name type="scientific">Scytalidium lignicola</name>
    <name type="common">Hyphomycete</name>
    <dbReference type="NCBI Taxonomy" id="5539"/>
    <lineage>
        <taxon>Eukaryota</taxon>
        <taxon>Fungi</taxon>
        <taxon>Dikarya</taxon>
        <taxon>Ascomycota</taxon>
        <taxon>Pezizomycotina</taxon>
        <taxon>Leotiomycetes</taxon>
        <taxon>Leotiomycetes incertae sedis</taxon>
        <taxon>Scytalidium</taxon>
    </lineage>
</organism>
<feature type="region of interest" description="Disordered" evidence="2">
    <location>
        <begin position="179"/>
        <end position="290"/>
    </location>
</feature>
<dbReference type="FunFam" id="1.10.10.440:FF:000035">
    <property type="entry name" value="Putative ff domain protein"/>
    <property type="match status" value="1"/>
</dbReference>